<dbReference type="AlphaFoldDB" id="M3AIR5"/>
<keyword evidence="3" id="KW-1185">Reference proteome</keyword>
<name>M3AIR5_PSEFD</name>
<dbReference type="KEGG" id="pfj:MYCFIDRAFT_200777"/>
<accession>M3AIR5</accession>
<dbReference type="RefSeq" id="XP_007932302.1">
    <property type="nucleotide sequence ID" value="XM_007934111.1"/>
</dbReference>
<feature type="compositionally biased region" description="Basic and acidic residues" evidence="1">
    <location>
        <begin position="173"/>
        <end position="182"/>
    </location>
</feature>
<gene>
    <name evidence="2" type="ORF">MYCFIDRAFT_200777</name>
</gene>
<dbReference type="HOGENOM" id="CLU_1315897_0_0_1"/>
<dbReference type="GeneID" id="19335895"/>
<evidence type="ECO:0000313" key="2">
    <source>
        <dbReference type="EMBL" id="EME77088.1"/>
    </source>
</evidence>
<dbReference type="PROSITE" id="PS51257">
    <property type="entry name" value="PROKAR_LIPOPROTEIN"/>
    <property type="match status" value="1"/>
</dbReference>
<dbReference type="Proteomes" id="UP000016932">
    <property type="component" value="Unassembled WGS sequence"/>
</dbReference>
<feature type="region of interest" description="Disordered" evidence="1">
    <location>
        <begin position="39"/>
        <end position="71"/>
    </location>
</feature>
<reference evidence="2 3" key="1">
    <citation type="journal article" date="2012" name="PLoS Pathog.">
        <title>Diverse lifestyles and strategies of plant pathogenesis encoded in the genomes of eighteen Dothideomycetes fungi.</title>
        <authorList>
            <person name="Ohm R.A."/>
            <person name="Feau N."/>
            <person name="Henrissat B."/>
            <person name="Schoch C.L."/>
            <person name="Horwitz B.A."/>
            <person name="Barry K.W."/>
            <person name="Condon B.J."/>
            <person name="Copeland A.C."/>
            <person name="Dhillon B."/>
            <person name="Glaser F."/>
            <person name="Hesse C.N."/>
            <person name="Kosti I."/>
            <person name="LaButti K."/>
            <person name="Lindquist E.A."/>
            <person name="Lucas S."/>
            <person name="Salamov A.A."/>
            <person name="Bradshaw R.E."/>
            <person name="Ciuffetti L."/>
            <person name="Hamelin R.C."/>
            <person name="Kema G.H.J."/>
            <person name="Lawrence C."/>
            <person name="Scott J.A."/>
            <person name="Spatafora J.W."/>
            <person name="Turgeon B.G."/>
            <person name="de Wit P.J.G.M."/>
            <person name="Zhong S."/>
            <person name="Goodwin S.B."/>
            <person name="Grigoriev I.V."/>
        </authorList>
    </citation>
    <scope>NUCLEOTIDE SEQUENCE [LARGE SCALE GENOMIC DNA]</scope>
    <source>
        <strain evidence="2 3">CIRAD86</strain>
    </source>
</reference>
<feature type="region of interest" description="Disordered" evidence="1">
    <location>
        <begin position="170"/>
        <end position="209"/>
    </location>
</feature>
<proteinExistence type="predicted"/>
<dbReference type="EMBL" id="KB446569">
    <property type="protein sequence ID" value="EME77088.1"/>
    <property type="molecule type" value="Genomic_DNA"/>
</dbReference>
<organism evidence="2 3">
    <name type="scientific">Pseudocercospora fijiensis (strain CIRAD86)</name>
    <name type="common">Black leaf streak disease fungus</name>
    <name type="synonym">Mycosphaerella fijiensis</name>
    <dbReference type="NCBI Taxonomy" id="383855"/>
    <lineage>
        <taxon>Eukaryota</taxon>
        <taxon>Fungi</taxon>
        <taxon>Dikarya</taxon>
        <taxon>Ascomycota</taxon>
        <taxon>Pezizomycotina</taxon>
        <taxon>Dothideomycetes</taxon>
        <taxon>Dothideomycetidae</taxon>
        <taxon>Mycosphaerellales</taxon>
        <taxon>Mycosphaerellaceae</taxon>
        <taxon>Pseudocercospora</taxon>
    </lineage>
</organism>
<feature type="compositionally biased region" description="Acidic residues" evidence="1">
    <location>
        <begin position="50"/>
        <end position="62"/>
    </location>
</feature>
<sequence>MAARDQLRTIFGFNNMIFGGGSCPTSSPIPAVFASLSVASHTKQPRTPMEEEEEEEEEDEGDSSSQECSPSPIFFRQLADPFSSEATTVRKAEHTSNTNRYGVSILNWSQPPSSAYSATSPISSHPSPEASILNSSIKLQEALGFITSPLHRRKRVHVEKEDGEIFGNRARGRSLEDSPCKDKLRKVRGGGVGKGLKKMDGRKVGGRKV</sequence>
<evidence type="ECO:0000313" key="3">
    <source>
        <dbReference type="Proteomes" id="UP000016932"/>
    </source>
</evidence>
<evidence type="ECO:0000256" key="1">
    <source>
        <dbReference type="SAM" id="MobiDB-lite"/>
    </source>
</evidence>
<protein>
    <submittedName>
        <fullName evidence="2">Uncharacterized protein</fullName>
    </submittedName>
</protein>
<dbReference type="VEuPathDB" id="FungiDB:MYCFIDRAFT_200777"/>